<gene>
    <name evidence="1" type="ORF">GIL414_LOCUS69492</name>
</gene>
<proteinExistence type="predicted"/>
<evidence type="ECO:0000313" key="2">
    <source>
        <dbReference type="Proteomes" id="UP000681720"/>
    </source>
</evidence>
<comment type="caution">
    <text evidence="1">The sequence shown here is derived from an EMBL/GenBank/DDBJ whole genome shotgun (WGS) entry which is preliminary data.</text>
</comment>
<feature type="non-terminal residue" evidence="1">
    <location>
        <position position="1"/>
    </location>
</feature>
<reference evidence="1" key="1">
    <citation type="submission" date="2021-02" db="EMBL/GenBank/DDBJ databases">
        <authorList>
            <person name="Nowell W R."/>
        </authorList>
    </citation>
    <scope>NUCLEOTIDE SEQUENCE</scope>
</reference>
<dbReference type="AlphaFoldDB" id="A0A8S3HFE0"/>
<feature type="non-terminal residue" evidence="1">
    <location>
        <position position="324"/>
    </location>
</feature>
<protein>
    <submittedName>
        <fullName evidence="1">Uncharacterized protein</fullName>
    </submittedName>
</protein>
<organism evidence="1 2">
    <name type="scientific">Rotaria magnacalcarata</name>
    <dbReference type="NCBI Taxonomy" id="392030"/>
    <lineage>
        <taxon>Eukaryota</taxon>
        <taxon>Metazoa</taxon>
        <taxon>Spiralia</taxon>
        <taxon>Gnathifera</taxon>
        <taxon>Rotifera</taxon>
        <taxon>Eurotatoria</taxon>
        <taxon>Bdelloidea</taxon>
        <taxon>Philodinida</taxon>
        <taxon>Philodinidae</taxon>
        <taxon>Rotaria</taxon>
    </lineage>
</organism>
<dbReference type="Gene3D" id="3.90.176.10">
    <property type="entry name" value="Toxin ADP-ribosyltransferase, Chain A, domain 1"/>
    <property type="match status" value="1"/>
</dbReference>
<evidence type="ECO:0000313" key="1">
    <source>
        <dbReference type="EMBL" id="CAF5181568.1"/>
    </source>
</evidence>
<dbReference type="SUPFAM" id="SSF56399">
    <property type="entry name" value="ADP-ribosylation"/>
    <property type="match status" value="1"/>
</dbReference>
<dbReference type="Proteomes" id="UP000681720">
    <property type="component" value="Unassembled WGS sequence"/>
</dbReference>
<accession>A0A8S3HFE0</accession>
<name>A0A8S3HFE0_9BILA</name>
<dbReference type="EMBL" id="CAJOBJ010330249">
    <property type="protein sequence ID" value="CAF5181568.1"/>
    <property type="molecule type" value="Genomic_DNA"/>
</dbReference>
<sequence length="324" mass="38318">MFLILSDQYEENIISKIHNLQQLNSIFIFDHNQTSSELWVKEYSKVRGVYNNFELLKIDLTNAVENFLKCERMIPELFNTNNKAFTMNILRNDLWLIRLLYVLIHQKPPANSKEDFVHMFSLYYKALRQRNIPIICAYHFFIYDLYQHIERAHQLFNKTTSSMHVYRRQIMNKMEIERIKDSNKFDLRLSNSSMLSTSLDHTAASVFIEGYKPNDDYHGVLFEIECNTNLISRPFAEVSKKSYFPDEQEVLFMPGGAFAVNDIQLDQSNQLYVIKLRLCNDQEIQKGFYKKNIFKGDRDAVRELFSDMGTSTIVHECSDLDQLY</sequence>